<dbReference type="PANTHER" id="PTHR38589:SF1">
    <property type="entry name" value="BLR0621 PROTEIN"/>
    <property type="match status" value="1"/>
</dbReference>
<dbReference type="KEGG" id="phb:HYN04_12790"/>
<evidence type="ECO:0000256" key="3">
    <source>
        <dbReference type="ARBA" id="ARBA00022679"/>
    </source>
</evidence>
<keyword evidence="3" id="KW-0808">Transferase</keyword>
<evidence type="ECO:0000313" key="10">
    <source>
        <dbReference type="Proteomes" id="UP000247763"/>
    </source>
</evidence>
<sequence>MIFTATSDGRIDIAGREAACVLGRSGVLPAADKREGDGASPLGVWPLRRVLYRPDREAPPATGLPVVALKPDDGWCDAPGDPAYNRPVRLPYPASAEQMWREDRVYDLVVILGHNDDPPVSPMGSAIFLHLVQPDRSATAGCVAVSREDMLDLLARARPGDALAILPATPL</sequence>
<feature type="active site" description="Proton donor/acceptor" evidence="7">
    <location>
        <position position="130"/>
    </location>
</feature>
<evidence type="ECO:0000256" key="6">
    <source>
        <dbReference type="ARBA" id="ARBA00023316"/>
    </source>
</evidence>
<dbReference type="Pfam" id="PF03734">
    <property type="entry name" value="YkuD"/>
    <property type="match status" value="1"/>
</dbReference>
<keyword evidence="6 7" id="KW-0961">Cell wall biogenesis/degradation</keyword>
<dbReference type="GO" id="GO:0071555">
    <property type="term" value="P:cell wall organization"/>
    <property type="evidence" value="ECO:0007669"/>
    <property type="project" value="UniProtKB-UniRule"/>
</dbReference>
<gene>
    <name evidence="9" type="ORF">HYN04_12790</name>
</gene>
<evidence type="ECO:0000256" key="1">
    <source>
        <dbReference type="ARBA" id="ARBA00004752"/>
    </source>
</evidence>
<dbReference type="RefSeq" id="WP_110451118.1">
    <property type="nucleotide sequence ID" value="NZ_CP029479.1"/>
</dbReference>
<dbReference type="GO" id="GO:0008360">
    <property type="term" value="P:regulation of cell shape"/>
    <property type="evidence" value="ECO:0007669"/>
    <property type="project" value="UniProtKB-UniRule"/>
</dbReference>
<proteinExistence type="inferred from homology"/>
<dbReference type="Proteomes" id="UP000247763">
    <property type="component" value="Chromosome"/>
</dbReference>
<dbReference type="PROSITE" id="PS52029">
    <property type="entry name" value="LD_TPASE"/>
    <property type="match status" value="1"/>
</dbReference>
<reference evidence="10" key="1">
    <citation type="submission" date="2018-05" db="EMBL/GenBank/DDBJ databases">
        <title>Genome sequencing of Phenylobacterium sp. HYN0004.</title>
        <authorList>
            <person name="Yi H."/>
            <person name="Baek C."/>
        </authorList>
    </citation>
    <scope>NUCLEOTIDE SEQUENCE [LARGE SCALE GENOMIC DNA]</scope>
    <source>
        <strain evidence="10">HYN0004</strain>
    </source>
</reference>
<dbReference type="EMBL" id="CP029479">
    <property type="protein sequence ID" value="AWM78552.1"/>
    <property type="molecule type" value="Genomic_DNA"/>
</dbReference>
<dbReference type="OrthoDB" id="9804204at2"/>
<comment type="pathway">
    <text evidence="1 7">Cell wall biogenesis; peptidoglycan biosynthesis.</text>
</comment>
<dbReference type="GO" id="GO:0009252">
    <property type="term" value="P:peptidoglycan biosynthetic process"/>
    <property type="evidence" value="ECO:0007669"/>
    <property type="project" value="UniProtKB-UniPathway"/>
</dbReference>
<evidence type="ECO:0000313" key="9">
    <source>
        <dbReference type="EMBL" id="AWM78552.1"/>
    </source>
</evidence>
<dbReference type="GO" id="GO:0004180">
    <property type="term" value="F:carboxypeptidase activity"/>
    <property type="evidence" value="ECO:0007669"/>
    <property type="project" value="UniProtKB-ARBA"/>
</dbReference>
<evidence type="ECO:0000256" key="4">
    <source>
        <dbReference type="ARBA" id="ARBA00022960"/>
    </source>
</evidence>
<accession>A0A2Z3HTG5</accession>
<organism evidence="9 10">
    <name type="scientific">Phenylobacterium parvum</name>
    <dbReference type="NCBI Taxonomy" id="2201350"/>
    <lineage>
        <taxon>Bacteria</taxon>
        <taxon>Pseudomonadati</taxon>
        <taxon>Pseudomonadota</taxon>
        <taxon>Alphaproteobacteria</taxon>
        <taxon>Caulobacterales</taxon>
        <taxon>Caulobacteraceae</taxon>
        <taxon>Phenylobacterium</taxon>
    </lineage>
</organism>
<comment type="similarity">
    <text evidence="2">Belongs to the YkuD family.</text>
</comment>
<evidence type="ECO:0000256" key="7">
    <source>
        <dbReference type="PROSITE-ProRule" id="PRU01373"/>
    </source>
</evidence>
<evidence type="ECO:0000256" key="5">
    <source>
        <dbReference type="ARBA" id="ARBA00022984"/>
    </source>
</evidence>
<dbReference type="InterPro" id="IPR038063">
    <property type="entry name" value="Transpep_catalytic_dom"/>
</dbReference>
<dbReference type="InterPro" id="IPR005490">
    <property type="entry name" value="LD_TPept_cat_dom"/>
</dbReference>
<dbReference type="CDD" id="cd16913">
    <property type="entry name" value="YkuD_like"/>
    <property type="match status" value="1"/>
</dbReference>
<dbReference type="PANTHER" id="PTHR38589">
    <property type="entry name" value="BLR0621 PROTEIN"/>
    <property type="match status" value="1"/>
</dbReference>
<dbReference type="AlphaFoldDB" id="A0A2Z3HTG5"/>
<evidence type="ECO:0000259" key="8">
    <source>
        <dbReference type="PROSITE" id="PS52029"/>
    </source>
</evidence>
<protein>
    <recommendedName>
        <fullName evidence="8">L,D-TPase catalytic domain-containing protein</fullName>
    </recommendedName>
</protein>
<keyword evidence="4 7" id="KW-0133">Cell shape</keyword>
<evidence type="ECO:0000256" key="2">
    <source>
        <dbReference type="ARBA" id="ARBA00005992"/>
    </source>
</evidence>
<dbReference type="SUPFAM" id="SSF141523">
    <property type="entry name" value="L,D-transpeptidase catalytic domain-like"/>
    <property type="match status" value="1"/>
</dbReference>
<name>A0A2Z3HTG5_9CAUL</name>
<feature type="domain" description="L,D-TPase catalytic" evidence="8">
    <location>
        <begin position="1"/>
        <end position="166"/>
    </location>
</feature>
<dbReference type="GO" id="GO:0016740">
    <property type="term" value="F:transferase activity"/>
    <property type="evidence" value="ECO:0007669"/>
    <property type="project" value="UniProtKB-KW"/>
</dbReference>
<keyword evidence="10" id="KW-1185">Reference proteome</keyword>
<dbReference type="UniPathway" id="UPA00219"/>
<keyword evidence="5 7" id="KW-0573">Peptidoglycan synthesis</keyword>
<feature type="active site" description="Nucleophile" evidence="7">
    <location>
        <position position="142"/>
    </location>
</feature>